<feature type="transmembrane region" description="Helical" evidence="6">
    <location>
        <begin position="279"/>
        <end position="298"/>
    </location>
</feature>
<evidence type="ECO:0000259" key="7">
    <source>
        <dbReference type="Pfam" id="PF00361"/>
    </source>
</evidence>
<dbReference type="GO" id="GO:0015990">
    <property type="term" value="P:electron transport coupled proton transport"/>
    <property type="evidence" value="ECO:0007669"/>
    <property type="project" value="TreeGrafter"/>
</dbReference>
<evidence type="ECO:0000256" key="6">
    <source>
        <dbReference type="SAM" id="Phobius"/>
    </source>
</evidence>
<dbReference type="InterPro" id="IPR003945">
    <property type="entry name" value="NU5C-like"/>
</dbReference>
<feature type="transmembrane region" description="Helical" evidence="6">
    <location>
        <begin position="552"/>
        <end position="574"/>
    </location>
</feature>
<dbReference type="GO" id="GO:0042773">
    <property type="term" value="P:ATP synthesis coupled electron transport"/>
    <property type="evidence" value="ECO:0007669"/>
    <property type="project" value="InterPro"/>
</dbReference>
<dbReference type="InterPro" id="IPR001750">
    <property type="entry name" value="ND/Mrp_TM"/>
</dbReference>
<evidence type="ECO:0000313" key="8">
    <source>
        <dbReference type="EMBL" id="SMF95206.1"/>
    </source>
</evidence>
<evidence type="ECO:0000313" key="9">
    <source>
        <dbReference type="Proteomes" id="UP000192923"/>
    </source>
</evidence>
<dbReference type="AlphaFoldDB" id="A0A1Y6CY32"/>
<feature type="transmembrane region" description="Helical" evidence="6">
    <location>
        <begin position="310"/>
        <end position="329"/>
    </location>
</feature>
<sequence length="646" mass="70519">MNSLLVACQFLPLLGWLLIFVLGSSERRVANISFWATHAMGAAILGLLATWAFEGFPAHEYLWVTLYEQAEYHFHILFYLDPVGAAYLFCTWVIFSVIVRYCRYYLHRELGYKRFFLTIFGFVFGLNMVILSGSLDMLFAGWEIVGIASFLLIAFYRHRAQPIRNALRAYTVYRFCDLGLLLGALLMDLFLHGSNHFSQLGAVFGQGAVPPGGTLGLFALSLCLVIAASGKSAQFPFCFWLPRAMEGPTPSSAIFYGALSVHLGVFLLLRTLPIWGFEFLSRALVLTIGLLTVIVASVAEKAQSNIKGQIAYASIAQVGFMFMELALGLESLVLLHFMGNTFLRCYQLLVSPSIVAHLLRVEGAANTGFDIKHSAFARHLPRSLRSSLPEALETTLQVLALQEFNLETGVRAVLWEPLKRTGAAINAVDPWRKLGVALGVIGLGWLGLESGLLPRPYLAIPAALAMLVASLGAFAEKRDVFRVWNLVGFSGLLSGGVAWLAGDNAADHVELFLSGLLPAWCLGLGLLALLLKGDDFAAAPYAYRAMAERKPALSILLFLCFLGLVSFPVTPAFIGEDLLLYHVSEHFPWLVALIALSFVLNGIAAAGVFQRLCLGRPVEVRDPAAGSEPVAAWRPGLAGPGFLPEK</sequence>
<dbReference type="PANTHER" id="PTHR42829:SF2">
    <property type="entry name" value="NADH-UBIQUINONE OXIDOREDUCTASE CHAIN 5"/>
    <property type="match status" value="1"/>
</dbReference>
<protein>
    <submittedName>
        <fullName evidence="8">Proton-conducting membrane transporter</fullName>
    </submittedName>
</protein>
<feature type="transmembrane region" description="Helical" evidence="6">
    <location>
        <begin position="483"/>
        <end position="500"/>
    </location>
</feature>
<dbReference type="GO" id="GO:0012505">
    <property type="term" value="C:endomembrane system"/>
    <property type="evidence" value="ECO:0007669"/>
    <property type="project" value="UniProtKB-SubCell"/>
</dbReference>
<proteinExistence type="predicted"/>
<evidence type="ECO:0000256" key="5">
    <source>
        <dbReference type="RuleBase" id="RU000320"/>
    </source>
</evidence>
<feature type="transmembrane region" description="Helical" evidence="6">
    <location>
        <begin position="84"/>
        <end position="102"/>
    </location>
</feature>
<feature type="transmembrane region" description="Helical" evidence="6">
    <location>
        <begin position="586"/>
        <end position="609"/>
    </location>
</feature>
<reference evidence="8 9" key="1">
    <citation type="submission" date="2016-12" db="EMBL/GenBank/DDBJ databases">
        <authorList>
            <person name="Song W.-J."/>
            <person name="Kurnit D.M."/>
        </authorList>
    </citation>
    <scope>NUCLEOTIDE SEQUENCE [LARGE SCALE GENOMIC DNA]</scope>
    <source>
        <strain evidence="8 9">175</strain>
    </source>
</reference>
<evidence type="ECO:0000256" key="2">
    <source>
        <dbReference type="ARBA" id="ARBA00022692"/>
    </source>
</evidence>
<comment type="subcellular location">
    <subcellularLocation>
        <location evidence="1">Endomembrane system</location>
        <topology evidence="1">Multi-pass membrane protein</topology>
    </subcellularLocation>
    <subcellularLocation>
        <location evidence="5">Membrane</location>
        <topology evidence="5">Multi-pass membrane protein</topology>
    </subcellularLocation>
</comment>
<dbReference type="GO" id="GO:0003954">
    <property type="term" value="F:NADH dehydrogenase activity"/>
    <property type="evidence" value="ECO:0007669"/>
    <property type="project" value="TreeGrafter"/>
</dbReference>
<feature type="transmembrane region" description="Helical" evidence="6">
    <location>
        <begin position="512"/>
        <end position="531"/>
    </location>
</feature>
<feature type="transmembrane region" description="Helical" evidence="6">
    <location>
        <begin position="6"/>
        <end position="25"/>
    </location>
</feature>
<feature type="transmembrane region" description="Helical" evidence="6">
    <location>
        <begin position="114"/>
        <end position="133"/>
    </location>
</feature>
<feature type="transmembrane region" description="Helical" evidence="6">
    <location>
        <begin position="458"/>
        <end position="476"/>
    </location>
</feature>
<gene>
    <name evidence="8" type="ORF">SAMN02949497_2559</name>
</gene>
<dbReference type="Proteomes" id="UP000192923">
    <property type="component" value="Unassembled WGS sequence"/>
</dbReference>
<feature type="transmembrane region" description="Helical" evidence="6">
    <location>
        <begin position="32"/>
        <end position="53"/>
    </location>
</feature>
<feature type="transmembrane region" description="Helical" evidence="6">
    <location>
        <begin position="253"/>
        <end position="273"/>
    </location>
</feature>
<feature type="transmembrane region" description="Helical" evidence="6">
    <location>
        <begin position="178"/>
        <end position="197"/>
    </location>
</feature>
<keyword evidence="9" id="KW-1185">Reference proteome</keyword>
<dbReference type="STRING" id="1760988.SAMN02949497_2559"/>
<feature type="transmembrane region" description="Helical" evidence="6">
    <location>
        <begin position="217"/>
        <end position="241"/>
    </location>
</feature>
<dbReference type="GO" id="GO:0008137">
    <property type="term" value="F:NADH dehydrogenase (ubiquinone) activity"/>
    <property type="evidence" value="ECO:0007669"/>
    <property type="project" value="InterPro"/>
</dbReference>
<name>A0A1Y6CY32_9GAMM</name>
<dbReference type="Pfam" id="PF00361">
    <property type="entry name" value="Proton_antipo_M"/>
    <property type="match status" value="2"/>
</dbReference>
<dbReference type="OrthoDB" id="9768329at2"/>
<dbReference type="RefSeq" id="WP_085213240.1">
    <property type="nucleotide sequence ID" value="NZ_FXAM01000001.1"/>
</dbReference>
<dbReference type="PRINTS" id="PR01434">
    <property type="entry name" value="NADHDHGNASE5"/>
</dbReference>
<feature type="transmembrane region" description="Helical" evidence="6">
    <location>
        <begin position="139"/>
        <end position="157"/>
    </location>
</feature>
<keyword evidence="2 5" id="KW-0812">Transmembrane</keyword>
<dbReference type="GO" id="GO:0016020">
    <property type="term" value="C:membrane"/>
    <property type="evidence" value="ECO:0007669"/>
    <property type="project" value="UniProtKB-SubCell"/>
</dbReference>
<evidence type="ECO:0000256" key="4">
    <source>
        <dbReference type="ARBA" id="ARBA00023136"/>
    </source>
</evidence>
<keyword evidence="3 6" id="KW-1133">Transmembrane helix</keyword>
<organism evidence="8 9">
    <name type="scientific">Methylomagnum ishizawai</name>
    <dbReference type="NCBI Taxonomy" id="1760988"/>
    <lineage>
        <taxon>Bacteria</taxon>
        <taxon>Pseudomonadati</taxon>
        <taxon>Pseudomonadota</taxon>
        <taxon>Gammaproteobacteria</taxon>
        <taxon>Methylococcales</taxon>
        <taxon>Methylococcaceae</taxon>
        <taxon>Methylomagnum</taxon>
    </lineage>
</organism>
<feature type="domain" description="NADH:quinone oxidoreductase/Mrp antiporter transmembrane" evidence="7">
    <location>
        <begin position="542"/>
        <end position="595"/>
    </location>
</feature>
<dbReference type="PANTHER" id="PTHR42829">
    <property type="entry name" value="NADH-UBIQUINONE OXIDOREDUCTASE CHAIN 5"/>
    <property type="match status" value="1"/>
</dbReference>
<evidence type="ECO:0000256" key="1">
    <source>
        <dbReference type="ARBA" id="ARBA00004127"/>
    </source>
</evidence>
<keyword evidence="4 6" id="KW-0472">Membrane</keyword>
<feature type="domain" description="NADH:quinone oxidoreductase/Mrp antiporter transmembrane" evidence="7">
    <location>
        <begin position="132"/>
        <end position="345"/>
    </location>
</feature>
<accession>A0A1Y6CY32</accession>
<evidence type="ECO:0000256" key="3">
    <source>
        <dbReference type="ARBA" id="ARBA00022989"/>
    </source>
</evidence>
<dbReference type="EMBL" id="FXAM01000001">
    <property type="protein sequence ID" value="SMF95206.1"/>
    <property type="molecule type" value="Genomic_DNA"/>
</dbReference>